<keyword evidence="2" id="KW-0233">DNA recombination</keyword>
<dbReference type="GO" id="GO:0015074">
    <property type="term" value="P:DNA integration"/>
    <property type="evidence" value="ECO:0007669"/>
    <property type="project" value="UniProtKB-KW"/>
</dbReference>
<organism evidence="4 5">
    <name type="scientific">Ectopseudomonas composti</name>
    <dbReference type="NCBI Taxonomy" id="658457"/>
    <lineage>
        <taxon>Bacteria</taxon>
        <taxon>Pseudomonadati</taxon>
        <taxon>Pseudomonadota</taxon>
        <taxon>Gammaproteobacteria</taxon>
        <taxon>Pseudomonadales</taxon>
        <taxon>Pseudomonadaceae</taxon>
        <taxon>Ectopseudomonas</taxon>
    </lineage>
</organism>
<dbReference type="STRING" id="658457.SAMN05216601_1123"/>
<dbReference type="InterPro" id="IPR011010">
    <property type="entry name" value="DNA_brk_join_enz"/>
</dbReference>
<dbReference type="RefSeq" id="WP_074940959.1">
    <property type="nucleotide sequence ID" value="NZ_FOWP01000012.1"/>
</dbReference>
<dbReference type="PROSITE" id="PS51898">
    <property type="entry name" value="TYR_RECOMBINASE"/>
    <property type="match status" value="1"/>
</dbReference>
<protein>
    <submittedName>
        <fullName evidence="4">Site-specific recombinase XerD</fullName>
    </submittedName>
</protein>
<sequence>MAIEQLPDGRWKVDVEPIKGRRFRKTFKTKGEAQRFEATCRANCIDSPAWTPKPKDRRHLSELCTRYHELHGHALADGAAILRTLQNLAKDLGDPIAVKLTGNAFCETRSELLKAGIQGKTMNNRLGYLKALFNELHRLGDIDYPNPLAKVRPLRLQERPISYLSTCQIAELLEALDDRTTSPGIGLIARVCLSTGARWGEAQALTPERVRNGMVTFANTKSKRTRSIPIDKALEKSLQIYFKRHGLFTNCMLTFSRVLEKTSIKLPAGQATHVLRHTFASHFVMRGGNILTLQKILGHTSLAMTMRYAHLSPDHLQDALRLNPLIDDPLSAPGMRESIKEGMAEPVADCAKELDW</sequence>
<name>A0A1I5QHT5_9GAMM</name>
<dbReference type="Pfam" id="PF00589">
    <property type="entry name" value="Phage_integrase"/>
    <property type="match status" value="1"/>
</dbReference>
<reference evidence="4 5" key="1">
    <citation type="submission" date="2016-10" db="EMBL/GenBank/DDBJ databases">
        <authorList>
            <person name="de Groot N.N."/>
        </authorList>
    </citation>
    <scope>NUCLEOTIDE SEQUENCE [LARGE SCALE GENOMIC DNA]</scope>
    <source>
        <strain evidence="4 5">CCUG 59231</strain>
    </source>
</reference>
<dbReference type="GO" id="GO:0006310">
    <property type="term" value="P:DNA recombination"/>
    <property type="evidence" value="ECO:0007669"/>
    <property type="project" value="UniProtKB-KW"/>
</dbReference>
<dbReference type="InterPro" id="IPR013762">
    <property type="entry name" value="Integrase-like_cat_sf"/>
</dbReference>
<dbReference type="EMBL" id="FOWP01000012">
    <property type="protein sequence ID" value="SFP45610.1"/>
    <property type="molecule type" value="Genomic_DNA"/>
</dbReference>
<dbReference type="AlphaFoldDB" id="A0A1I5QHT5"/>
<dbReference type="PANTHER" id="PTHR30349:SF93">
    <property type="entry name" value="FELS-2 PROPHAGE PROTEIN"/>
    <property type="match status" value="1"/>
</dbReference>
<gene>
    <name evidence="4" type="ORF">SAMN05216601_1123</name>
</gene>
<dbReference type="Pfam" id="PF24624">
    <property type="entry name" value="Int_N"/>
    <property type="match status" value="1"/>
</dbReference>
<dbReference type="Gene3D" id="1.10.443.10">
    <property type="entry name" value="Intergrase catalytic core"/>
    <property type="match status" value="1"/>
</dbReference>
<dbReference type="InterPro" id="IPR002104">
    <property type="entry name" value="Integrase_catalytic"/>
</dbReference>
<dbReference type="SUPFAM" id="SSF56349">
    <property type="entry name" value="DNA breaking-rejoining enzymes"/>
    <property type="match status" value="1"/>
</dbReference>
<dbReference type="InterPro" id="IPR050090">
    <property type="entry name" value="Tyrosine_recombinase_XerCD"/>
</dbReference>
<dbReference type="OrthoDB" id="9057547at2"/>
<evidence type="ECO:0000313" key="5">
    <source>
        <dbReference type="Proteomes" id="UP000182400"/>
    </source>
</evidence>
<dbReference type="InterPro" id="IPR057084">
    <property type="entry name" value="Int_N"/>
</dbReference>
<keyword evidence="1" id="KW-0229">DNA integration</keyword>
<evidence type="ECO:0000259" key="3">
    <source>
        <dbReference type="PROSITE" id="PS51898"/>
    </source>
</evidence>
<dbReference type="GO" id="GO:0003677">
    <property type="term" value="F:DNA binding"/>
    <property type="evidence" value="ECO:0007669"/>
    <property type="project" value="InterPro"/>
</dbReference>
<feature type="domain" description="Tyr recombinase" evidence="3">
    <location>
        <begin position="159"/>
        <end position="321"/>
    </location>
</feature>
<accession>A0A1I5QHT5</accession>
<evidence type="ECO:0000256" key="2">
    <source>
        <dbReference type="ARBA" id="ARBA00023172"/>
    </source>
</evidence>
<evidence type="ECO:0000256" key="1">
    <source>
        <dbReference type="ARBA" id="ARBA00022908"/>
    </source>
</evidence>
<evidence type="ECO:0000313" key="4">
    <source>
        <dbReference type="EMBL" id="SFP45610.1"/>
    </source>
</evidence>
<dbReference type="Proteomes" id="UP000182400">
    <property type="component" value="Unassembled WGS sequence"/>
</dbReference>
<proteinExistence type="predicted"/>
<dbReference type="CDD" id="cd00796">
    <property type="entry name" value="INT_Rci_Hp1_C"/>
    <property type="match status" value="1"/>
</dbReference>
<dbReference type="PANTHER" id="PTHR30349">
    <property type="entry name" value="PHAGE INTEGRASE-RELATED"/>
    <property type="match status" value="1"/>
</dbReference>